<evidence type="ECO:0000256" key="8">
    <source>
        <dbReference type="ARBA" id="ARBA00035418"/>
    </source>
</evidence>
<keyword evidence="3" id="KW-0809">Transit peptide</keyword>
<dbReference type="GO" id="GO:0005840">
    <property type="term" value="C:ribosome"/>
    <property type="evidence" value="ECO:0007669"/>
    <property type="project" value="UniProtKB-KW"/>
</dbReference>
<dbReference type="Proteomes" id="UP001445076">
    <property type="component" value="Unassembled WGS sequence"/>
</dbReference>
<accession>A0AAW0X9Y4</accession>
<dbReference type="InterPro" id="IPR019338">
    <property type="entry name" value="Ribosomal_bL35m"/>
</dbReference>
<reference evidence="9 10" key="1">
    <citation type="journal article" date="2024" name="BMC Genomics">
        <title>Genome assembly of redclaw crayfish (Cherax quadricarinatus) provides insights into its immune adaptation and hypoxia tolerance.</title>
        <authorList>
            <person name="Liu Z."/>
            <person name="Zheng J."/>
            <person name="Li H."/>
            <person name="Fang K."/>
            <person name="Wang S."/>
            <person name="He J."/>
            <person name="Zhou D."/>
            <person name="Weng S."/>
            <person name="Chi M."/>
            <person name="Gu Z."/>
            <person name="He J."/>
            <person name="Li F."/>
            <person name="Wang M."/>
        </authorList>
    </citation>
    <scope>NUCLEOTIDE SEQUENCE [LARGE SCALE GENOMIC DNA]</scope>
    <source>
        <strain evidence="9">ZL_2023a</strain>
    </source>
</reference>
<dbReference type="EMBL" id="JARKIK010000044">
    <property type="protein sequence ID" value="KAK8736392.1"/>
    <property type="molecule type" value="Genomic_DNA"/>
</dbReference>
<sequence>MYSKIWQCSVNYSVKKCKMLMQSVSLLSSCSRVALAASRPAVVARNVLKSIVGEKPNLSSRLFSCQQLSAATVTACNFALKTAPKLTAPLGTVPSVWMPKCQQYLLAPPLPLSTTQTRSVTKWSLRKGKRKTVRTVICRFKRISWPGRGIWIRPRAGARNKMWKKSPAERRRCKTHVFCNATQSQMLDKM</sequence>
<comment type="subcellular location">
    <subcellularLocation>
        <location evidence="1">Mitochondrion</location>
    </subcellularLocation>
</comment>
<comment type="caution">
    <text evidence="9">The sequence shown here is derived from an EMBL/GenBank/DDBJ whole genome shotgun (WGS) entry which is preliminary data.</text>
</comment>
<dbReference type="PANTHER" id="PTHR15909">
    <property type="entry name" value="39S RIBOSOMAL PROTEIN L35, MITOCHONDRIAL"/>
    <property type="match status" value="1"/>
</dbReference>
<organism evidence="9 10">
    <name type="scientific">Cherax quadricarinatus</name>
    <name type="common">Australian red claw crayfish</name>
    <dbReference type="NCBI Taxonomy" id="27406"/>
    <lineage>
        <taxon>Eukaryota</taxon>
        <taxon>Metazoa</taxon>
        <taxon>Ecdysozoa</taxon>
        <taxon>Arthropoda</taxon>
        <taxon>Crustacea</taxon>
        <taxon>Multicrustacea</taxon>
        <taxon>Malacostraca</taxon>
        <taxon>Eumalacostraca</taxon>
        <taxon>Eucarida</taxon>
        <taxon>Decapoda</taxon>
        <taxon>Pleocyemata</taxon>
        <taxon>Astacidea</taxon>
        <taxon>Parastacoidea</taxon>
        <taxon>Parastacidae</taxon>
        <taxon>Cherax</taxon>
    </lineage>
</organism>
<evidence type="ECO:0000313" key="10">
    <source>
        <dbReference type="Proteomes" id="UP001445076"/>
    </source>
</evidence>
<dbReference type="Pfam" id="PF01632">
    <property type="entry name" value="Ribosomal_L35p"/>
    <property type="match status" value="1"/>
</dbReference>
<comment type="similarity">
    <text evidence="2">Belongs to the bacterial ribosomal protein bL35 family.</text>
</comment>
<dbReference type="GO" id="GO:0003735">
    <property type="term" value="F:structural constituent of ribosome"/>
    <property type="evidence" value="ECO:0007669"/>
    <property type="project" value="InterPro"/>
</dbReference>
<evidence type="ECO:0000256" key="2">
    <source>
        <dbReference type="ARBA" id="ARBA00006598"/>
    </source>
</evidence>
<dbReference type="InterPro" id="IPR021137">
    <property type="entry name" value="Ribosomal_bL35-like"/>
</dbReference>
<dbReference type="SUPFAM" id="SSF143034">
    <property type="entry name" value="L35p-like"/>
    <property type="match status" value="1"/>
</dbReference>
<proteinExistence type="inferred from homology"/>
<dbReference type="InterPro" id="IPR037229">
    <property type="entry name" value="Ribosomal_bL35_sf"/>
</dbReference>
<dbReference type="PROSITE" id="PS51257">
    <property type="entry name" value="PROKAR_LIPOPROTEIN"/>
    <property type="match status" value="1"/>
</dbReference>
<dbReference type="AlphaFoldDB" id="A0AAW0X9Y4"/>
<keyword evidence="4" id="KW-0689">Ribosomal protein</keyword>
<keyword evidence="6" id="KW-0687">Ribonucleoprotein</keyword>
<dbReference type="GO" id="GO:0006412">
    <property type="term" value="P:translation"/>
    <property type="evidence" value="ECO:0007669"/>
    <property type="project" value="InterPro"/>
</dbReference>
<evidence type="ECO:0000256" key="7">
    <source>
        <dbReference type="ARBA" id="ARBA00035273"/>
    </source>
</evidence>
<evidence type="ECO:0000256" key="6">
    <source>
        <dbReference type="ARBA" id="ARBA00023274"/>
    </source>
</evidence>
<dbReference type="GO" id="GO:0005739">
    <property type="term" value="C:mitochondrion"/>
    <property type="evidence" value="ECO:0007669"/>
    <property type="project" value="UniProtKB-SubCell"/>
</dbReference>
<evidence type="ECO:0000256" key="3">
    <source>
        <dbReference type="ARBA" id="ARBA00022946"/>
    </source>
</evidence>
<keyword evidence="5" id="KW-0496">Mitochondrion</keyword>
<dbReference type="PANTHER" id="PTHR15909:SF0">
    <property type="entry name" value="LARGE RIBOSOMAL SUBUNIT PROTEIN BL35M"/>
    <property type="match status" value="1"/>
</dbReference>
<name>A0AAW0X9Y4_CHEQU</name>
<feature type="non-terminal residue" evidence="9">
    <location>
        <position position="190"/>
    </location>
</feature>
<evidence type="ECO:0000256" key="5">
    <source>
        <dbReference type="ARBA" id="ARBA00023128"/>
    </source>
</evidence>
<evidence type="ECO:0000256" key="1">
    <source>
        <dbReference type="ARBA" id="ARBA00004173"/>
    </source>
</evidence>
<evidence type="ECO:0000313" key="9">
    <source>
        <dbReference type="EMBL" id="KAK8736392.1"/>
    </source>
</evidence>
<protein>
    <recommendedName>
        <fullName evidence="7">Large ribosomal subunit protein bL35m</fullName>
    </recommendedName>
    <alternativeName>
        <fullName evidence="8">39S ribosomal protein L35, mitochondrial</fullName>
    </alternativeName>
</protein>
<dbReference type="GO" id="GO:1990904">
    <property type="term" value="C:ribonucleoprotein complex"/>
    <property type="evidence" value="ECO:0007669"/>
    <property type="project" value="UniProtKB-KW"/>
</dbReference>
<keyword evidence="10" id="KW-1185">Reference proteome</keyword>
<gene>
    <name evidence="9" type="ORF">OTU49_004973</name>
</gene>
<evidence type="ECO:0000256" key="4">
    <source>
        <dbReference type="ARBA" id="ARBA00022980"/>
    </source>
</evidence>